<dbReference type="EMBL" id="JAUSTF010000003">
    <property type="protein sequence ID" value="MDQ0180415.1"/>
    <property type="molecule type" value="Genomic_DNA"/>
</dbReference>
<evidence type="ECO:0000256" key="1">
    <source>
        <dbReference type="SAM" id="Phobius"/>
    </source>
</evidence>
<evidence type="ECO:0000313" key="5">
    <source>
        <dbReference type="Proteomes" id="UP001242995"/>
    </source>
</evidence>
<feature type="transmembrane region" description="Helical" evidence="1">
    <location>
        <begin position="35"/>
        <end position="53"/>
    </location>
</feature>
<keyword evidence="1" id="KW-0812">Transmembrane</keyword>
<sequence length="200" mass="20063">MTSAPFRFLRTSLVGSIILGLAAGGHLAGGGSLPAPAILAALSALTILPVAILTRARLSLPVVAGLLGAGQLCLHWAFCALSGTPTAASLQSGHAGHVPLASTPETVSAIASAHAAASDWHMLGAHSVATLGTALVLARGEQALWALAAWLRPLVQLPAPTAIQPLRTSAPCPTPVVYPRSLPGLRLPSLRGPPAPVPAV</sequence>
<proteinExistence type="predicted"/>
<dbReference type="Proteomes" id="UP001242995">
    <property type="component" value="Unassembled WGS sequence"/>
</dbReference>
<evidence type="ECO:0008006" key="6">
    <source>
        <dbReference type="Google" id="ProtNLM"/>
    </source>
</evidence>
<organism evidence="2 5">
    <name type="scientific">Arthrobacter bambusae</name>
    <dbReference type="NCBI Taxonomy" id="1338426"/>
    <lineage>
        <taxon>Bacteria</taxon>
        <taxon>Bacillati</taxon>
        <taxon>Actinomycetota</taxon>
        <taxon>Actinomycetes</taxon>
        <taxon>Micrococcales</taxon>
        <taxon>Micrococcaceae</taxon>
        <taxon>Arthrobacter</taxon>
    </lineage>
</organism>
<dbReference type="AlphaFoldDB" id="A0AAW8DK10"/>
<evidence type="ECO:0000313" key="4">
    <source>
        <dbReference type="Proteomes" id="UP001230951"/>
    </source>
</evidence>
<keyword evidence="4" id="KW-1185">Reference proteome</keyword>
<dbReference type="RefSeq" id="WP_306961272.1">
    <property type="nucleotide sequence ID" value="NZ_JAUSRG010000005.1"/>
</dbReference>
<protein>
    <recommendedName>
        <fullName evidence="6">MFS transporter</fullName>
    </recommendedName>
</protein>
<dbReference type="Proteomes" id="UP001230951">
    <property type="component" value="Unassembled WGS sequence"/>
</dbReference>
<accession>A0AAW8DK10</accession>
<evidence type="ECO:0000313" key="3">
    <source>
        <dbReference type="EMBL" id="MDQ0180415.1"/>
    </source>
</evidence>
<comment type="caution">
    <text evidence="2">The sequence shown here is derived from an EMBL/GenBank/DDBJ whole genome shotgun (WGS) entry which is preliminary data.</text>
</comment>
<feature type="transmembrane region" description="Helical" evidence="1">
    <location>
        <begin position="12"/>
        <end position="29"/>
    </location>
</feature>
<reference evidence="2 4" key="1">
    <citation type="submission" date="2023-07" db="EMBL/GenBank/DDBJ databases">
        <title>Sorghum-associated microbial communities from plants grown in Nebraska, USA.</title>
        <authorList>
            <person name="Schachtman D."/>
        </authorList>
    </citation>
    <scope>NUCLEOTIDE SEQUENCE</scope>
    <source>
        <strain evidence="2">DS1006</strain>
        <strain evidence="3 4">DS1016</strain>
    </source>
</reference>
<evidence type="ECO:0000313" key="2">
    <source>
        <dbReference type="EMBL" id="MDP9905283.1"/>
    </source>
</evidence>
<name>A0AAW8DK10_9MICC</name>
<dbReference type="EMBL" id="JAUSRG010000005">
    <property type="protein sequence ID" value="MDP9905283.1"/>
    <property type="molecule type" value="Genomic_DNA"/>
</dbReference>
<keyword evidence="1" id="KW-1133">Transmembrane helix</keyword>
<feature type="transmembrane region" description="Helical" evidence="1">
    <location>
        <begin position="60"/>
        <end position="78"/>
    </location>
</feature>
<gene>
    <name evidence="2" type="ORF">J2S90_002249</name>
    <name evidence="3" type="ORF">J2S93_001837</name>
</gene>
<keyword evidence="1" id="KW-0472">Membrane</keyword>